<evidence type="ECO:0008006" key="3">
    <source>
        <dbReference type="Google" id="ProtNLM"/>
    </source>
</evidence>
<protein>
    <recommendedName>
        <fullName evidence="3">MT0933-like antitoxin protein</fullName>
    </recommendedName>
</protein>
<gene>
    <name evidence="1" type="ORF">NZD86_09820</name>
</gene>
<evidence type="ECO:0000313" key="2">
    <source>
        <dbReference type="Proteomes" id="UP001164803"/>
    </source>
</evidence>
<name>A0ABY6Z910_9BACL</name>
<reference evidence="1" key="1">
    <citation type="submission" date="2022-08" db="EMBL/GenBank/DDBJ databases">
        <title>Alicyclobacillus dauci DSM2870, complete genome.</title>
        <authorList>
            <person name="Wang Q."/>
            <person name="Cai R."/>
            <person name="Wang Z."/>
        </authorList>
    </citation>
    <scope>NUCLEOTIDE SEQUENCE</scope>
    <source>
        <strain evidence="1">DSM 28700</strain>
    </source>
</reference>
<dbReference type="EMBL" id="CP104064">
    <property type="protein sequence ID" value="WAH38744.1"/>
    <property type="molecule type" value="Genomic_DNA"/>
</dbReference>
<dbReference type="Proteomes" id="UP001164803">
    <property type="component" value="Chromosome"/>
</dbReference>
<sequence>MNFKDKVADGNPLQNAARNIAKGTRNAGSSGNIADVTRSAVQGAVTAGQKVSRNITKAANNVVDAMQQNQK</sequence>
<keyword evidence="2" id="KW-1185">Reference proteome</keyword>
<accession>A0ABY6Z910</accession>
<evidence type="ECO:0000313" key="1">
    <source>
        <dbReference type="EMBL" id="WAH38744.1"/>
    </source>
</evidence>
<proteinExistence type="predicted"/>
<dbReference type="RefSeq" id="WP_268046334.1">
    <property type="nucleotide sequence ID" value="NZ_CP104064.1"/>
</dbReference>
<organism evidence="1 2">
    <name type="scientific">Alicyclobacillus dauci</name>
    <dbReference type="NCBI Taxonomy" id="1475485"/>
    <lineage>
        <taxon>Bacteria</taxon>
        <taxon>Bacillati</taxon>
        <taxon>Bacillota</taxon>
        <taxon>Bacilli</taxon>
        <taxon>Bacillales</taxon>
        <taxon>Alicyclobacillaceae</taxon>
        <taxon>Alicyclobacillus</taxon>
    </lineage>
</organism>